<protein>
    <recommendedName>
        <fullName evidence="1">Pyrrolo-quinoline quinone repeat domain-containing protein</fullName>
    </recommendedName>
</protein>
<dbReference type="SMART" id="SM00564">
    <property type="entry name" value="PQQ"/>
    <property type="match status" value="6"/>
</dbReference>
<dbReference type="Gene3D" id="2.130.10.10">
    <property type="entry name" value="YVTN repeat-like/Quinoprotein amine dehydrogenase"/>
    <property type="match status" value="2"/>
</dbReference>
<accession>E6PP13</accession>
<feature type="domain" description="Pyrrolo-quinoline quinone repeat" evidence="1">
    <location>
        <begin position="167"/>
        <end position="322"/>
    </location>
</feature>
<comment type="caution">
    <text evidence="2">The sequence shown here is derived from an EMBL/GenBank/DDBJ whole genome shotgun (WGS) entry which is preliminary data.</text>
</comment>
<sequence length="447" mass="46466">MPHSRYATCTMLTAALVCAQAAWAAETPATWPMYALQPGHNATFASGFPAEHWTFDTPGAAAARAAVKSNTTIRDLVGWPIGVAVAGGAVYAPNDNGWLYKLDARSGRLQWSFDAYNQLMTTPVVASAGGRQLVYVGAGNSVFAYSHAKRFGVRDAGVVRGTDVSAIDAVDAATGKLVWSYPTRGEDMPSAVLAHGLLIFGNGDGHVYALDAATGALKWKTSIGSFVSMSSATYDPKRNVVMMGGTHPSDIYAVDAATGKRLWTVRPAHIFSSSGGDGTWAVAGAVAVGQIETRSRGQHGVSGSEELGIEIATGKLLWSTLLGTGKTPPRNKDAVPAVDAGIVYTGSPVTHAEYAIDSRSGRILWHSRLGPGMKAAPTIVGDKLIQPTGSGKIFTLDRHDGAITHVYDAGLGGYGPQNGVAVGGTYFIGTNAGYLQAIPLSDLGATG</sequence>
<feature type="domain" description="Pyrrolo-quinoline quinone repeat" evidence="1">
    <location>
        <begin position="79"/>
        <end position="146"/>
    </location>
</feature>
<evidence type="ECO:0000313" key="2">
    <source>
        <dbReference type="EMBL" id="CBH96665.1"/>
    </source>
</evidence>
<dbReference type="SUPFAM" id="SSF50998">
    <property type="entry name" value="Quinoprotein alcohol dehydrogenase-like"/>
    <property type="match status" value="1"/>
</dbReference>
<dbReference type="EMBL" id="CABM01000030">
    <property type="protein sequence ID" value="CBH96665.1"/>
    <property type="molecule type" value="Genomic_DNA"/>
</dbReference>
<proteinExistence type="predicted"/>
<dbReference type="Gene3D" id="2.40.10.480">
    <property type="match status" value="1"/>
</dbReference>
<dbReference type="Pfam" id="PF13360">
    <property type="entry name" value="PQQ_2"/>
    <property type="match status" value="2"/>
</dbReference>
<dbReference type="PANTHER" id="PTHR34512">
    <property type="entry name" value="CELL SURFACE PROTEIN"/>
    <property type="match status" value="1"/>
</dbReference>
<dbReference type="InterPro" id="IPR011047">
    <property type="entry name" value="Quinoprotein_ADH-like_sf"/>
</dbReference>
<organism evidence="2">
    <name type="scientific">mine drainage metagenome</name>
    <dbReference type="NCBI Taxonomy" id="410659"/>
    <lineage>
        <taxon>unclassified sequences</taxon>
        <taxon>metagenomes</taxon>
        <taxon>ecological metagenomes</taxon>
    </lineage>
</organism>
<reference evidence="2" key="1">
    <citation type="submission" date="2009-10" db="EMBL/GenBank/DDBJ databases">
        <title>Diversity of trophic interactions inside an arsenic-rich microbial ecosystem.</title>
        <authorList>
            <person name="Bertin P.N."/>
            <person name="Heinrich-Salmeron A."/>
            <person name="Pelletier E."/>
            <person name="Goulhen-Chollet F."/>
            <person name="Arsene-Ploetze F."/>
            <person name="Gallien S."/>
            <person name="Calteau A."/>
            <person name="Vallenet D."/>
            <person name="Casiot C."/>
            <person name="Chane-Woon-Ming B."/>
            <person name="Giloteaux L."/>
            <person name="Barakat M."/>
            <person name="Bonnefoy V."/>
            <person name="Bruneel O."/>
            <person name="Chandler M."/>
            <person name="Cleiss J."/>
            <person name="Duran R."/>
            <person name="Elbaz-Poulichet F."/>
            <person name="Fonknechten N."/>
            <person name="Lauga B."/>
            <person name="Mornico D."/>
            <person name="Ortet P."/>
            <person name="Schaeffer C."/>
            <person name="Siguier P."/>
            <person name="Alexander Thil Smith A."/>
            <person name="Van Dorsselaer A."/>
            <person name="Weissenbach J."/>
            <person name="Medigue C."/>
            <person name="Le Paslier D."/>
        </authorList>
    </citation>
    <scope>NUCLEOTIDE SEQUENCE</scope>
</reference>
<dbReference type="InterPro" id="IPR002372">
    <property type="entry name" value="PQQ_rpt_dom"/>
</dbReference>
<gene>
    <name evidence="2" type="ORF">CARN2_2380</name>
</gene>
<dbReference type="PANTHER" id="PTHR34512:SF30">
    <property type="entry name" value="OUTER MEMBRANE PROTEIN ASSEMBLY FACTOR BAMB"/>
    <property type="match status" value="1"/>
</dbReference>
<dbReference type="InterPro" id="IPR018391">
    <property type="entry name" value="PQQ_b-propeller_rpt"/>
</dbReference>
<evidence type="ECO:0000259" key="1">
    <source>
        <dbReference type="Pfam" id="PF13360"/>
    </source>
</evidence>
<dbReference type="InterPro" id="IPR015943">
    <property type="entry name" value="WD40/YVTN_repeat-like_dom_sf"/>
</dbReference>
<name>E6PP13_9ZZZZ</name>
<dbReference type="AlphaFoldDB" id="E6PP13"/>